<organism evidence="1 2">
    <name type="scientific">Paenibacillus melissococcoides</name>
    <dbReference type="NCBI Taxonomy" id="2912268"/>
    <lineage>
        <taxon>Bacteria</taxon>
        <taxon>Bacillati</taxon>
        <taxon>Bacillota</taxon>
        <taxon>Bacilli</taxon>
        <taxon>Bacillales</taxon>
        <taxon>Paenibacillaceae</taxon>
        <taxon>Paenibacillus</taxon>
    </lineage>
</organism>
<evidence type="ECO:0000313" key="2">
    <source>
        <dbReference type="Proteomes" id="UP001154322"/>
    </source>
</evidence>
<proteinExistence type="predicted"/>
<keyword evidence="2" id="KW-1185">Reference proteome</keyword>
<dbReference type="EMBL" id="CALYLO010000002">
    <property type="protein sequence ID" value="CAH8244593.1"/>
    <property type="molecule type" value="Genomic_DNA"/>
</dbReference>
<gene>
    <name evidence="1" type="ORF">WJ0W_001824</name>
</gene>
<sequence length="60" mass="6787">MSNSKFKDWIKLTTIIANNNEEVSKIACPNCQKCGIDYQYVGDIKSRAAFLDIFKATAIR</sequence>
<accession>A0ABN8U0K6</accession>
<dbReference type="RefSeq" id="WP_261944797.1">
    <property type="nucleotide sequence ID" value="NZ_AP031292.1"/>
</dbReference>
<protein>
    <submittedName>
        <fullName evidence="1">Uncharacterized protein</fullName>
    </submittedName>
</protein>
<comment type="caution">
    <text evidence="1">The sequence shown here is derived from an EMBL/GenBank/DDBJ whole genome shotgun (WGS) entry which is preliminary data.</text>
</comment>
<reference evidence="1" key="1">
    <citation type="submission" date="2022-06" db="EMBL/GenBank/DDBJ databases">
        <authorList>
            <person name="Dietemann V."/>
            <person name="Ory F."/>
            <person name="Dainat B."/>
            <person name="Oberhansli S."/>
        </authorList>
    </citation>
    <scope>NUCLEOTIDE SEQUENCE</scope>
    <source>
        <strain evidence="1">Ena-SAMPLE-TAB-26-04-2022-14:26:32:270-5432</strain>
    </source>
</reference>
<dbReference type="Proteomes" id="UP001154322">
    <property type="component" value="Unassembled WGS sequence"/>
</dbReference>
<name>A0ABN8U0K6_9BACL</name>
<evidence type="ECO:0000313" key="1">
    <source>
        <dbReference type="EMBL" id="CAH8244593.1"/>
    </source>
</evidence>